<feature type="compositionally biased region" description="Basic residues" evidence="5">
    <location>
        <begin position="187"/>
        <end position="209"/>
    </location>
</feature>
<keyword evidence="8" id="KW-1185">Reference proteome</keyword>
<evidence type="ECO:0000256" key="3">
    <source>
        <dbReference type="ARBA" id="ARBA00023163"/>
    </source>
</evidence>
<keyword evidence="4" id="KW-0539">Nucleus</keyword>
<evidence type="ECO:0000256" key="5">
    <source>
        <dbReference type="SAM" id="MobiDB-lite"/>
    </source>
</evidence>
<dbReference type="InterPro" id="IPR039605">
    <property type="entry name" value="AHL"/>
</dbReference>
<protein>
    <recommendedName>
        <fullName evidence="4">AT-hook motif nuclear-localized protein</fullName>
    </recommendedName>
</protein>
<dbReference type="PANTHER" id="PTHR31500:SF57">
    <property type="entry name" value="AT-HOOK MOTIF NUCLEAR-LOCALIZED PROTEIN 10"/>
    <property type="match status" value="1"/>
</dbReference>
<accession>A0AAN8YXI1</accession>
<comment type="caution">
    <text evidence="7">The sequence shown here is derived from an EMBL/GenBank/DDBJ whole genome shotgun (WGS) entry which is preliminary data.</text>
</comment>
<keyword evidence="2 4" id="KW-0238">DNA-binding</keyword>
<dbReference type="Gene3D" id="3.30.1330.80">
    <property type="entry name" value="Hypothetical protein, similar to alpha- acetolactate decarboxylase, domain 2"/>
    <property type="match status" value="1"/>
</dbReference>
<dbReference type="SUPFAM" id="SSF117856">
    <property type="entry name" value="AF0104/ALDC/Ptd012-like"/>
    <property type="match status" value="1"/>
</dbReference>
<gene>
    <name evidence="7" type="ORF">RJ641_018761</name>
</gene>
<dbReference type="GO" id="GO:0003680">
    <property type="term" value="F:minor groove of adenine-thymine-rich DNA binding"/>
    <property type="evidence" value="ECO:0007669"/>
    <property type="project" value="UniProtKB-UniRule"/>
</dbReference>
<evidence type="ECO:0000313" key="8">
    <source>
        <dbReference type="Proteomes" id="UP001370490"/>
    </source>
</evidence>
<feature type="region of interest" description="Disordered" evidence="5">
    <location>
        <begin position="1"/>
        <end position="48"/>
    </location>
</feature>
<evidence type="ECO:0000313" key="7">
    <source>
        <dbReference type="EMBL" id="KAK6915900.1"/>
    </source>
</evidence>
<comment type="function">
    <text evidence="4">Transcription factor that specifically binds AT-rich DNA sequences related to the nuclear matrix attachment regions (MARs).</text>
</comment>
<reference evidence="7 8" key="1">
    <citation type="submission" date="2023-12" db="EMBL/GenBank/DDBJ databases">
        <title>A high-quality genome assembly for Dillenia turbinata (Dilleniales).</title>
        <authorList>
            <person name="Chanderbali A."/>
        </authorList>
    </citation>
    <scope>NUCLEOTIDE SEQUENCE [LARGE SCALE GENOMIC DNA]</scope>
    <source>
        <strain evidence="7">LSX21</strain>
        <tissue evidence="7">Leaf</tissue>
    </source>
</reference>
<dbReference type="GO" id="GO:0005634">
    <property type="term" value="C:nucleus"/>
    <property type="evidence" value="ECO:0007669"/>
    <property type="project" value="UniProtKB-SubCell"/>
</dbReference>
<feature type="region of interest" description="Disordered" evidence="5">
    <location>
        <begin position="187"/>
        <end position="222"/>
    </location>
</feature>
<keyword evidence="3 4" id="KW-0804">Transcription</keyword>
<evidence type="ECO:0000256" key="2">
    <source>
        <dbReference type="ARBA" id="ARBA00023125"/>
    </source>
</evidence>
<feature type="compositionally biased region" description="Basic and acidic residues" evidence="5">
    <location>
        <begin position="33"/>
        <end position="46"/>
    </location>
</feature>
<organism evidence="7 8">
    <name type="scientific">Dillenia turbinata</name>
    <dbReference type="NCBI Taxonomy" id="194707"/>
    <lineage>
        <taxon>Eukaryota</taxon>
        <taxon>Viridiplantae</taxon>
        <taxon>Streptophyta</taxon>
        <taxon>Embryophyta</taxon>
        <taxon>Tracheophyta</taxon>
        <taxon>Spermatophyta</taxon>
        <taxon>Magnoliopsida</taxon>
        <taxon>eudicotyledons</taxon>
        <taxon>Gunneridae</taxon>
        <taxon>Pentapetalae</taxon>
        <taxon>Dilleniales</taxon>
        <taxon>Dilleniaceae</taxon>
        <taxon>Dillenia</taxon>
    </lineage>
</organism>
<comment type="domain">
    <text evidence="4">The PPC domain mediates interactions between AHL proteins.</text>
</comment>
<dbReference type="EMBL" id="JBAMMX010000024">
    <property type="protein sequence ID" value="KAK6915900.1"/>
    <property type="molecule type" value="Genomic_DNA"/>
</dbReference>
<evidence type="ECO:0000256" key="4">
    <source>
        <dbReference type="RuleBase" id="RU367031"/>
    </source>
</evidence>
<comment type="subcellular location">
    <subcellularLocation>
        <location evidence="4">Nucleus</location>
    </subcellularLocation>
</comment>
<dbReference type="Pfam" id="PF03479">
    <property type="entry name" value="PCC"/>
    <property type="match status" value="1"/>
</dbReference>
<evidence type="ECO:0000259" key="6">
    <source>
        <dbReference type="Pfam" id="PF03479"/>
    </source>
</evidence>
<keyword evidence="1 4" id="KW-0805">Transcription regulation</keyword>
<feature type="domain" description="PPC" evidence="6">
    <location>
        <begin position="85"/>
        <end position="177"/>
    </location>
</feature>
<name>A0AAN8YXI1_9MAGN</name>
<sequence>MAAESSAPMFDPLESPSRKPNGWAGKEMVLGLEAERPSPSEIKPENLSEPWCLQRPKRRRGRPVGPVSKLREAEVPTLEGDESHIKEHSRAIYVVSAIGRISRVAIRHAGSGNVHLLQGDLDIIFLTGVCLPNWIGQSGYTGGLKACLQTPTGENVTGLIGDTLIAGSTVQVVFLSFSIDHRLKGKKRNGAHLKGKKRNGTHLKGKKRNGACPTTKASAQVS</sequence>
<dbReference type="InterPro" id="IPR005175">
    <property type="entry name" value="PPC_dom"/>
</dbReference>
<proteinExistence type="predicted"/>
<evidence type="ECO:0000256" key="1">
    <source>
        <dbReference type="ARBA" id="ARBA00023015"/>
    </source>
</evidence>
<dbReference type="CDD" id="cd11378">
    <property type="entry name" value="DUF296"/>
    <property type="match status" value="1"/>
</dbReference>
<dbReference type="AlphaFoldDB" id="A0AAN8YXI1"/>
<dbReference type="Proteomes" id="UP001370490">
    <property type="component" value="Unassembled WGS sequence"/>
</dbReference>
<dbReference type="PANTHER" id="PTHR31500">
    <property type="entry name" value="AT-HOOK MOTIF NUCLEAR-LOCALIZED PROTEIN 9"/>
    <property type="match status" value="1"/>
</dbReference>